<dbReference type="InterPro" id="IPR057661">
    <property type="entry name" value="RsdA/BaiN/AoA(So)_Rossmann"/>
</dbReference>
<evidence type="ECO:0000313" key="6">
    <source>
        <dbReference type="EMBL" id="MBC5681059.1"/>
    </source>
</evidence>
<dbReference type="InterPro" id="IPR055178">
    <property type="entry name" value="RsdA/BaiN/AoA(So)-like_dom"/>
</dbReference>
<keyword evidence="3" id="KW-0274">FAD</keyword>
<dbReference type="SUPFAM" id="SSF160996">
    <property type="entry name" value="HI0933 insert domain-like"/>
    <property type="match status" value="1"/>
</dbReference>
<dbReference type="SUPFAM" id="SSF51905">
    <property type="entry name" value="FAD/NAD(P)-binding domain"/>
    <property type="match status" value="1"/>
</dbReference>
<dbReference type="InterPro" id="IPR036188">
    <property type="entry name" value="FAD/NAD-bd_sf"/>
</dbReference>
<feature type="domain" description="RsdA/BaiN/AoA(So)-like Rossmann fold-like" evidence="4">
    <location>
        <begin position="11"/>
        <end position="411"/>
    </location>
</feature>
<dbReference type="Pfam" id="PF03486">
    <property type="entry name" value="HI0933_like"/>
    <property type="match status" value="1"/>
</dbReference>
<dbReference type="InterPro" id="IPR023166">
    <property type="entry name" value="BaiN-like_dom_sf"/>
</dbReference>
<dbReference type="Gene3D" id="1.10.8.260">
    <property type="entry name" value="HI0933 insert domain-like"/>
    <property type="match status" value="1"/>
</dbReference>
<dbReference type="PRINTS" id="PR00411">
    <property type="entry name" value="PNDRDTASEI"/>
</dbReference>
<keyword evidence="7" id="KW-1185">Reference proteome</keyword>
<gene>
    <name evidence="6" type="ORF">H8S01_08810</name>
</gene>
<comment type="caution">
    <text evidence="6">The sequence shown here is derived from an EMBL/GenBank/DDBJ whole genome shotgun (WGS) entry which is preliminary data.</text>
</comment>
<accession>A0ABR7G0V7</accession>
<evidence type="ECO:0000259" key="4">
    <source>
        <dbReference type="Pfam" id="PF03486"/>
    </source>
</evidence>
<dbReference type="Pfam" id="PF22780">
    <property type="entry name" value="HI0933_like_1st"/>
    <property type="match status" value="1"/>
</dbReference>
<evidence type="ECO:0000259" key="5">
    <source>
        <dbReference type="Pfam" id="PF22780"/>
    </source>
</evidence>
<evidence type="ECO:0000256" key="1">
    <source>
        <dbReference type="ARBA" id="ARBA00001974"/>
    </source>
</evidence>
<dbReference type="NCBIfam" id="TIGR00275">
    <property type="entry name" value="aminoacetone oxidase family FAD-binding enzyme"/>
    <property type="match status" value="1"/>
</dbReference>
<evidence type="ECO:0000256" key="2">
    <source>
        <dbReference type="ARBA" id="ARBA00022630"/>
    </source>
</evidence>
<protein>
    <submittedName>
        <fullName evidence="6">NAD(P)/FAD-dependent oxidoreductase</fullName>
    </submittedName>
</protein>
<dbReference type="Gene3D" id="3.50.50.60">
    <property type="entry name" value="FAD/NAD(P)-binding domain"/>
    <property type="match status" value="1"/>
</dbReference>
<dbReference type="Gene3D" id="2.40.30.10">
    <property type="entry name" value="Translation factors"/>
    <property type="match status" value="1"/>
</dbReference>
<feature type="domain" description="RsdA/BaiN/AoA(So)-like insert" evidence="5">
    <location>
        <begin position="198"/>
        <end position="359"/>
    </location>
</feature>
<dbReference type="PANTHER" id="PTHR42887">
    <property type="entry name" value="OS12G0638800 PROTEIN"/>
    <property type="match status" value="1"/>
</dbReference>
<dbReference type="PRINTS" id="PR00368">
    <property type="entry name" value="FADPNR"/>
</dbReference>
<evidence type="ECO:0000256" key="3">
    <source>
        <dbReference type="ARBA" id="ARBA00022827"/>
    </source>
</evidence>
<dbReference type="PANTHER" id="PTHR42887:SF2">
    <property type="entry name" value="OS12G0638800 PROTEIN"/>
    <property type="match status" value="1"/>
</dbReference>
<dbReference type="EMBL" id="JACOPD010000005">
    <property type="protein sequence ID" value="MBC5681059.1"/>
    <property type="molecule type" value="Genomic_DNA"/>
</dbReference>
<keyword evidence="2" id="KW-0285">Flavoprotein</keyword>
<evidence type="ECO:0000313" key="7">
    <source>
        <dbReference type="Proteomes" id="UP000628463"/>
    </source>
</evidence>
<reference evidence="6 7" key="1">
    <citation type="submission" date="2020-08" db="EMBL/GenBank/DDBJ databases">
        <title>Genome public.</title>
        <authorList>
            <person name="Liu C."/>
            <person name="Sun Q."/>
        </authorList>
    </citation>
    <scope>NUCLEOTIDE SEQUENCE [LARGE SCALE GENOMIC DNA]</scope>
    <source>
        <strain evidence="6 7">NSJ-43</strain>
    </source>
</reference>
<proteinExistence type="predicted"/>
<name>A0ABR7G0V7_9FIRM</name>
<sequence length="423" mass="46677">MEENVRSYRYDCVVIGGGASGMMAAVTAAQNGAKTAIIEHTKRLGSKILSTGNGKCNFTNHKMDATCFQNEDKDFVMNVINKFNEKEVIGFFRQLGIYSKEKNGYVYPHSETAASVCDALCMEIKRLGIEIFLECNIESIYKKEDFLIDCYDNNENRRVNTKSVILAAGSNALPVSGSDGSGYKIALDMGCSVKRPLPALVQLKSDNKFCKIMAGVRSTGTVKIYIDGEEISRDTGEIQYTDYGISGIPVFQVSRFAVRGVFEKKKVTAAIDMISDIEYDDIASDIEMRIKREPQKTIEQFFAGIVNKKLVSAAAKSVNADINMSVSEAGKEMCFLIVKQLKNYIFNITGYKGFENAQVCQGGIELSQINPDTMESLNTKGLYFAGEIVDVDGKCGGYNLQWAFSSGHLAGLMSSRSKNIERR</sequence>
<organism evidence="6 7">
    <name type="scientific">Lachnospira hominis</name>
    <name type="common">ex Liu et al. 2021</name>
    <dbReference type="NCBI Taxonomy" id="2763051"/>
    <lineage>
        <taxon>Bacteria</taxon>
        <taxon>Bacillati</taxon>
        <taxon>Bacillota</taxon>
        <taxon>Clostridia</taxon>
        <taxon>Lachnospirales</taxon>
        <taxon>Lachnospiraceae</taxon>
        <taxon>Lachnospira</taxon>
    </lineage>
</organism>
<dbReference type="Proteomes" id="UP000628463">
    <property type="component" value="Unassembled WGS sequence"/>
</dbReference>
<dbReference type="InterPro" id="IPR004792">
    <property type="entry name" value="BaiN-like"/>
</dbReference>
<comment type="cofactor">
    <cofactor evidence="1">
        <name>FAD</name>
        <dbReference type="ChEBI" id="CHEBI:57692"/>
    </cofactor>
</comment>